<evidence type="ECO:0000256" key="2">
    <source>
        <dbReference type="SAM" id="SignalP"/>
    </source>
</evidence>
<reference evidence="4" key="1">
    <citation type="submission" date="2025-08" db="UniProtKB">
        <authorList>
            <consortium name="RefSeq"/>
        </authorList>
    </citation>
    <scope>IDENTIFICATION</scope>
</reference>
<feature type="chain" id="PRO_5045114591" evidence="2">
    <location>
        <begin position="30"/>
        <end position="523"/>
    </location>
</feature>
<gene>
    <name evidence="4" type="primary">LOC101846786</name>
</gene>
<keyword evidence="1" id="KW-1133">Transmembrane helix</keyword>
<keyword evidence="1" id="KW-0472">Membrane</keyword>
<dbReference type="RefSeq" id="XP_005112825.1">
    <property type="nucleotide sequence ID" value="XM_005112768.3"/>
</dbReference>
<evidence type="ECO:0000313" key="3">
    <source>
        <dbReference type="Proteomes" id="UP000694888"/>
    </source>
</evidence>
<dbReference type="Proteomes" id="UP000694888">
    <property type="component" value="Unplaced"/>
</dbReference>
<keyword evidence="3" id="KW-1185">Reference proteome</keyword>
<dbReference type="GeneID" id="101846786"/>
<accession>A0ABM0KAG0</accession>
<keyword evidence="2" id="KW-0732">Signal</keyword>
<protein>
    <submittedName>
        <fullName evidence="4">Uncharacterized protein LOC101846786</fullName>
    </submittedName>
</protein>
<evidence type="ECO:0000313" key="4">
    <source>
        <dbReference type="RefSeq" id="XP_005112825.1"/>
    </source>
</evidence>
<organism evidence="3 4">
    <name type="scientific">Aplysia californica</name>
    <name type="common">California sea hare</name>
    <dbReference type="NCBI Taxonomy" id="6500"/>
    <lineage>
        <taxon>Eukaryota</taxon>
        <taxon>Metazoa</taxon>
        <taxon>Spiralia</taxon>
        <taxon>Lophotrochozoa</taxon>
        <taxon>Mollusca</taxon>
        <taxon>Gastropoda</taxon>
        <taxon>Heterobranchia</taxon>
        <taxon>Euthyneura</taxon>
        <taxon>Tectipleura</taxon>
        <taxon>Aplysiida</taxon>
        <taxon>Aplysioidea</taxon>
        <taxon>Aplysiidae</taxon>
        <taxon>Aplysia</taxon>
    </lineage>
</organism>
<evidence type="ECO:0000256" key="1">
    <source>
        <dbReference type="SAM" id="Phobius"/>
    </source>
</evidence>
<proteinExistence type="predicted"/>
<keyword evidence="1" id="KW-0812">Transmembrane</keyword>
<feature type="signal peptide" evidence="2">
    <location>
        <begin position="1"/>
        <end position="29"/>
    </location>
</feature>
<name>A0ABM0KAG0_APLCA</name>
<sequence length="523" mass="57917">MALPQSSVGSSSVLFAFLIVSGFLNPANSEYCPNPTNEYKSTIIPFTVPVALSTSSSFTWWARSYNKDLVTCYTDNETCTKTTDFENIITGSFSTSPSSKRLQLDVSEVNRVYPFDMETEWRLFDASRQTIYSCYLIVYKKPSDVYCNKPLFSIDNSSLSLTCHTVGVYPQGLCQFYRRSSPEGAENPLDNTRVQYSHDIYNPSPGERYSTTCTQTVPLSSLEAGAITFTVNMYPGFTGSNTSYGERLSPPVGIRLAYPNVTITSCPVVIDMADNFKSDYIREGAWFTCQCNLEHPGNPTGTIVWLNSTGHTVSTENMLPMASDHVISHPVFTINGKMRDDKIVPGDNVTVTCSDTGVIGEHIDLLCINNRVSINQDDEDKIEFLSVRTADNGTVCVCKWTSTLGCLLQGTKSLTVTSDDRDSELTFAALGVLCRVLAVAVIIAVLVIRRRRNGYTRMDVPAAKEKTRTTHQYVNVNTDKAYLDRSSAGQVMRANVNLLLLNSSNTCQLVTSRSYDLMQLRVS</sequence>
<feature type="transmembrane region" description="Helical" evidence="1">
    <location>
        <begin position="425"/>
        <end position="448"/>
    </location>
</feature>